<dbReference type="InterPro" id="IPR014347">
    <property type="entry name" value="Tautomerase/MIF_sf"/>
</dbReference>
<protein>
    <submittedName>
        <fullName evidence="1">Uncharacterized protein</fullName>
    </submittedName>
</protein>
<dbReference type="AlphaFoldDB" id="A0A0B6ZUM1"/>
<accession>A0A0B6ZUM1</accession>
<reference evidence="1" key="1">
    <citation type="submission" date="2014-12" db="EMBL/GenBank/DDBJ databases">
        <title>Insight into the proteome of Arion vulgaris.</title>
        <authorList>
            <person name="Aradska J."/>
            <person name="Bulat T."/>
            <person name="Smidak R."/>
            <person name="Sarate P."/>
            <person name="Gangsoo J."/>
            <person name="Sialana F."/>
            <person name="Bilban M."/>
            <person name="Lubec G."/>
        </authorList>
    </citation>
    <scope>NUCLEOTIDE SEQUENCE</scope>
    <source>
        <tissue evidence="1">Skin</tissue>
    </source>
</reference>
<name>A0A0B6ZUM1_9EUPU</name>
<dbReference type="SUPFAM" id="SSF55331">
    <property type="entry name" value="Tautomerase/MIF"/>
    <property type="match status" value="1"/>
</dbReference>
<evidence type="ECO:0000313" key="1">
    <source>
        <dbReference type="EMBL" id="CEK72334.1"/>
    </source>
</evidence>
<gene>
    <name evidence="1" type="primary">ORF81973</name>
</gene>
<sequence length="71" mass="7887">MPLCFLHTNLKESALEDGIELRIARTIGQILGKPLEVCVCCGLAPRNLRVYSTFIPLLCLMLTGIQHTHLP</sequence>
<proteinExistence type="predicted"/>
<organism evidence="1">
    <name type="scientific">Arion vulgaris</name>
    <dbReference type="NCBI Taxonomy" id="1028688"/>
    <lineage>
        <taxon>Eukaryota</taxon>
        <taxon>Metazoa</taxon>
        <taxon>Spiralia</taxon>
        <taxon>Lophotrochozoa</taxon>
        <taxon>Mollusca</taxon>
        <taxon>Gastropoda</taxon>
        <taxon>Heterobranchia</taxon>
        <taxon>Euthyneura</taxon>
        <taxon>Panpulmonata</taxon>
        <taxon>Eupulmonata</taxon>
        <taxon>Stylommatophora</taxon>
        <taxon>Helicina</taxon>
        <taxon>Arionoidea</taxon>
        <taxon>Arionidae</taxon>
        <taxon>Arion</taxon>
    </lineage>
</organism>
<dbReference type="EMBL" id="HACG01025469">
    <property type="protein sequence ID" value="CEK72334.1"/>
    <property type="molecule type" value="Transcribed_RNA"/>
</dbReference>